<organism evidence="1 2">
    <name type="scientific">Streptomyces pluripotens</name>
    <dbReference type="NCBI Taxonomy" id="1355015"/>
    <lineage>
        <taxon>Bacteria</taxon>
        <taxon>Bacillati</taxon>
        <taxon>Actinomycetota</taxon>
        <taxon>Actinomycetes</taxon>
        <taxon>Kitasatosporales</taxon>
        <taxon>Streptomycetaceae</taxon>
        <taxon>Streptomyces</taxon>
    </lineage>
</organism>
<accession>A0A221P8C6</accession>
<reference evidence="1 2" key="1">
    <citation type="submission" date="2017-07" db="EMBL/GenBank/DDBJ databases">
        <title>Genome sequence of Streptomyces pluripotens MUSC 137T.</title>
        <authorList>
            <person name="Ser H.-L."/>
            <person name="Lee L.-H."/>
        </authorList>
    </citation>
    <scope>NUCLEOTIDE SEQUENCE [LARGE SCALE GENOMIC DNA]</scope>
    <source>
        <strain evidence="1 2">MUSC 137</strain>
    </source>
</reference>
<dbReference type="Proteomes" id="UP000031501">
    <property type="component" value="Chromosome"/>
</dbReference>
<name>A0A221P8C6_9ACTN</name>
<evidence type="ECO:0008006" key="3">
    <source>
        <dbReference type="Google" id="ProtNLM"/>
    </source>
</evidence>
<proteinExistence type="predicted"/>
<dbReference type="EMBL" id="CP022433">
    <property type="protein sequence ID" value="ASN28035.1"/>
    <property type="molecule type" value="Genomic_DNA"/>
</dbReference>
<dbReference type="KEGG" id="splu:LK06_031830"/>
<sequence length="144" mass="16236">MHVLNEAWKVEGRRLGVLVRYCEYVVVLSPTRQRAEQAQLSATEVPDRLGLRLRPERSGITCLIQGGQGFGFLGFHHRKVESWKGRGTHYSQRWPPAGAMRVLRDKVRAATVIEKTEQPLCAVVADLRRCCLSGRDRRVSAGRG</sequence>
<dbReference type="AlphaFoldDB" id="A0A221P8C6"/>
<evidence type="ECO:0000313" key="2">
    <source>
        <dbReference type="Proteomes" id="UP000031501"/>
    </source>
</evidence>
<protein>
    <recommendedName>
        <fullName evidence="3">Reverse transcriptase domain-containing protein</fullName>
    </recommendedName>
</protein>
<evidence type="ECO:0000313" key="1">
    <source>
        <dbReference type="EMBL" id="ASN28035.1"/>
    </source>
</evidence>
<dbReference type="OrthoDB" id="1550386at2"/>
<keyword evidence="2" id="KW-1185">Reference proteome</keyword>
<gene>
    <name evidence="1" type="ORF">LK07_33030</name>
</gene>
<dbReference type="RefSeq" id="WP_086083613.1">
    <property type="nucleotide sequence ID" value="NZ_CP021080.1"/>
</dbReference>